<dbReference type="EMBL" id="CM010633">
    <property type="protein sequence ID" value="RID59160.1"/>
    <property type="molecule type" value="Genomic_DNA"/>
</dbReference>
<dbReference type="AlphaFoldDB" id="A0A397Z717"/>
<organism evidence="1 2">
    <name type="scientific">Brassica campestris</name>
    <name type="common">Field mustard</name>
    <dbReference type="NCBI Taxonomy" id="3711"/>
    <lineage>
        <taxon>Eukaryota</taxon>
        <taxon>Viridiplantae</taxon>
        <taxon>Streptophyta</taxon>
        <taxon>Embryophyta</taxon>
        <taxon>Tracheophyta</taxon>
        <taxon>Spermatophyta</taxon>
        <taxon>Magnoliopsida</taxon>
        <taxon>eudicotyledons</taxon>
        <taxon>Gunneridae</taxon>
        <taxon>Pentapetalae</taxon>
        <taxon>rosids</taxon>
        <taxon>malvids</taxon>
        <taxon>Brassicales</taxon>
        <taxon>Brassicaceae</taxon>
        <taxon>Brassiceae</taxon>
        <taxon>Brassica</taxon>
    </lineage>
</organism>
<gene>
    <name evidence="1" type="ORF">BRARA_F02406</name>
</gene>
<protein>
    <submittedName>
        <fullName evidence="1">Uncharacterized protein</fullName>
    </submittedName>
</protein>
<evidence type="ECO:0000313" key="1">
    <source>
        <dbReference type="EMBL" id="RID59160.1"/>
    </source>
</evidence>
<accession>A0A397Z717</accession>
<name>A0A397Z717_BRACM</name>
<proteinExistence type="predicted"/>
<reference evidence="1 2" key="1">
    <citation type="submission" date="2018-06" db="EMBL/GenBank/DDBJ databases">
        <title>WGS assembly of Brassica rapa FPsc.</title>
        <authorList>
            <person name="Bowman J."/>
            <person name="Kohchi T."/>
            <person name="Yamato K."/>
            <person name="Jenkins J."/>
            <person name="Shu S."/>
            <person name="Ishizaki K."/>
            <person name="Yamaoka S."/>
            <person name="Nishihama R."/>
            <person name="Nakamura Y."/>
            <person name="Berger F."/>
            <person name="Adam C."/>
            <person name="Aki S."/>
            <person name="Althoff F."/>
            <person name="Araki T."/>
            <person name="Arteaga-Vazquez M."/>
            <person name="Balasubrmanian S."/>
            <person name="Bauer D."/>
            <person name="Boehm C."/>
            <person name="Briginshaw L."/>
            <person name="Caballero-Perez J."/>
            <person name="Catarino B."/>
            <person name="Chen F."/>
            <person name="Chiyoda S."/>
            <person name="Chovatia M."/>
            <person name="Davies K."/>
            <person name="Delmans M."/>
            <person name="Demura T."/>
            <person name="Dierschke T."/>
            <person name="Dolan L."/>
            <person name="Dorantes-Acosta A."/>
            <person name="Eklund D."/>
            <person name="Florent S."/>
            <person name="Flores-Sandoval E."/>
            <person name="Fujiyama A."/>
            <person name="Fukuzawa H."/>
            <person name="Galik B."/>
            <person name="Grimanelli D."/>
            <person name="Grimwood J."/>
            <person name="Grossniklaus U."/>
            <person name="Hamada T."/>
            <person name="Haseloff J."/>
            <person name="Hetherington A."/>
            <person name="Higo A."/>
            <person name="Hirakawa Y."/>
            <person name="Hundley H."/>
            <person name="Ikeda Y."/>
            <person name="Inoue K."/>
            <person name="Inoue S."/>
            <person name="Ishida S."/>
            <person name="Jia Q."/>
            <person name="Kakita M."/>
            <person name="Kanazawa T."/>
            <person name="Kawai Y."/>
            <person name="Kawashima T."/>
            <person name="Kennedy M."/>
            <person name="Kinose K."/>
            <person name="Kinoshita T."/>
            <person name="Kohara Y."/>
            <person name="Koide E."/>
            <person name="Komatsu K."/>
            <person name="Kopischke S."/>
            <person name="Kubo M."/>
            <person name="Kyozuka J."/>
            <person name="Lagercrantz U."/>
            <person name="Lin S."/>
            <person name="Lindquist E."/>
            <person name="Lipzen A."/>
            <person name="Lu C."/>
            <person name="Luna E."/>
            <person name="Martienssen R."/>
            <person name="Minamino N."/>
            <person name="Mizutani M."/>
            <person name="Mizutani M."/>
            <person name="Mochizuki N."/>
            <person name="Monte I."/>
            <person name="Mosher R."/>
            <person name="Nagasaki H."/>
            <person name="Nakagami H."/>
            <person name="Naramoto S."/>
            <person name="Nishitani K."/>
            <person name="Ohtani M."/>
            <person name="Okamoto T."/>
            <person name="Okumura M."/>
            <person name="Phillips J."/>
            <person name="Pollak B."/>
            <person name="Reinders A."/>
            <person name="Roevekamp M."/>
            <person name="Sano R."/>
            <person name="Sawa S."/>
            <person name="Schmid M."/>
            <person name="Shirakawa M."/>
            <person name="Solano R."/>
            <person name="Spunde A."/>
            <person name="Suetsugu N."/>
            <person name="Sugano S."/>
            <person name="Sugiyama A."/>
            <person name="Sun R."/>
            <person name="Suzuki Y."/>
            <person name="Takenaka M."/>
            <person name="Takezawa D."/>
            <person name="Tomogane H."/>
            <person name="Tsuzuki M."/>
            <person name="Ueda T."/>
            <person name="Umeda M."/>
            <person name="Ward J."/>
            <person name="Watanabe Y."/>
            <person name="Yazaki K."/>
            <person name="Yokoyama R."/>
            <person name="Yoshitake Y."/>
            <person name="Yotsui I."/>
            <person name="Zachgo S."/>
            <person name="Schmutz J."/>
        </authorList>
    </citation>
    <scope>NUCLEOTIDE SEQUENCE [LARGE SCALE GENOMIC DNA]</scope>
    <source>
        <strain evidence="2">cv. B-3</strain>
    </source>
</reference>
<dbReference type="Proteomes" id="UP000264353">
    <property type="component" value="Chromosome A6"/>
</dbReference>
<evidence type="ECO:0000313" key="2">
    <source>
        <dbReference type="Proteomes" id="UP000264353"/>
    </source>
</evidence>
<sequence>MLFLVINIMSKNSLVDVWTVQSCGSAFSSPIRCLSLHFIGYPEQRTGLHVLDSIKCTNLLIKCQREERCRGFDKSFLFSFGSSSLLGERRFSPFRWLPSTKRRRFYQWFLARKENGDLSIGGSPRRGGWRPLSLSVALCDEEQRRLLRLRRIERWIDQEA</sequence>